<evidence type="ECO:0000256" key="4">
    <source>
        <dbReference type="PIRSR" id="PIRSR600898-1"/>
    </source>
</evidence>
<dbReference type="OrthoDB" id="540174at2759"/>
<evidence type="ECO:0000313" key="7">
    <source>
        <dbReference type="Proteomes" id="UP000319731"/>
    </source>
</evidence>
<dbReference type="InterPro" id="IPR037217">
    <property type="entry name" value="Trp/Indoleamine_2_3_dOase-like"/>
</dbReference>
<dbReference type="GO" id="GO:0046872">
    <property type="term" value="F:metal ion binding"/>
    <property type="evidence" value="ECO:0007669"/>
    <property type="project" value="UniProtKB-KW"/>
</dbReference>
<evidence type="ECO:0008006" key="8">
    <source>
        <dbReference type="Google" id="ProtNLM"/>
    </source>
</evidence>
<keyword evidence="2 4" id="KW-0479">Metal-binding</keyword>
<sequence>MPVRDGAIPDPAQYDIHPITGFLPSGPNPISRLPAYFEPWEVILDRLSALLLAGRLRESVKKLPILDAKQLDHHREWQRAYVVLAFIGQAYIWGKNEEAEDILPESVAVPYVMVCNRLGLKPVLSYAAVVLYNHYLIDPEGPLDLSNFGVMHTFSGGMDEAWFYLVSIAIEAAGAPAIPAMINAMHAVVNRNIPALETNLLIIAQAIERINETLVAMYEKNDPHIFFHRVRPYVAGWEHTPEMPLGLFYEGVVVDFEEKDGFMSSGGVTGTASQNGSRPGSPLPTKQSPVLYNNMTNGTFKFPGGHIHSSKHRKLPNPLDEVPQHEDHGVVGWVKADPPSPGKIGTWGKWAGASAGQSSLLHALDVALGIDHYPTRPVTASETNQHDPGVIPPRNTPGHLPPSSSLSNLLNNSNNSLINGHHPHGSSNGTSNHTSPITPSPGSAINHIHEMRKYMPGAHRDFIYALGRAPSIRSFIQELGAYTSLGMEAERLFNRCVEGLRIFRDMHFKIVTVYIIIQASKKKEAGVGSRPNPAKGGASSGSAGGSNSGVVSDNASLRVRQTLIARGTGGTDLAPFLRQSRTETAQARLGAG</sequence>
<gene>
    <name evidence="6" type="ORF">SmJEL517_g01883</name>
</gene>
<comment type="caution">
    <text evidence="6">The sequence shown here is derived from an EMBL/GenBank/DDBJ whole genome shotgun (WGS) entry which is preliminary data.</text>
</comment>
<dbReference type="GO" id="GO:0034354">
    <property type="term" value="P:'de novo' NAD+ biosynthetic process from L-tryptophan"/>
    <property type="evidence" value="ECO:0007669"/>
    <property type="project" value="TreeGrafter"/>
</dbReference>
<dbReference type="STRING" id="1806994.A0A507CDU3"/>
<protein>
    <recommendedName>
        <fullName evidence="8">Indoleamine 2,3-dioxygenase</fullName>
    </recommendedName>
</protein>
<evidence type="ECO:0000256" key="2">
    <source>
        <dbReference type="ARBA" id="ARBA00022723"/>
    </source>
</evidence>
<evidence type="ECO:0000313" key="6">
    <source>
        <dbReference type="EMBL" id="TPX35713.1"/>
    </source>
</evidence>
<dbReference type="SUPFAM" id="SSF140959">
    <property type="entry name" value="Indolic compounds 2,3-dioxygenase-like"/>
    <property type="match status" value="1"/>
</dbReference>
<feature type="compositionally biased region" description="Gly residues" evidence="5">
    <location>
        <begin position="538"/>
        <end position="547"/>
    </location>
</feature>
<evidence type="ECO:0000256" key="5">
    <source>
        <dbReference type="SAM" id="MobiDB-lite"/>
    </source>
</evidence>
<dbReference type="Proteomes" id="UP000319731">
    <property type="component" value="Unassembled WGS sequence"/>
</dbReference>
<keyword evidence="4" id="KW-0349">Heme</keyword>
<feature type="region of interest" description="Disordered" evidence="5">
    <location>
        <begin position="569"/>
        <end position="592"/>
    </location>
</feature>
<organism evidence="6 7">
    <name type="scientific">Synchytrium microbalum</name>
    <dbReference type="NCBI Taxonomy" id="1806994"/>
    <lineage>
        <taxon>Eukaryota</taxon>
        <taxon>Fungi</taxon>
        <taxon>Fungi incertae sedis</taxon>
        <taxon>Chytridiomycota</taxon>
        <taxon>Chytridiomycota incertae sedis</taxon>
        <taxon>Chytridiomycetes</taxon>
        <taxon>Synchytriales</taxon>
        <taxon>Synchytriaceae</taxon>
        <taxon>Synchytrium</taxon>
    </lineage>
</organism>
<evidence type="ECO:0000256" key="1">
    <source>
        <dbReference type="ARBA" id="ARBA00007119"/>
    </source>
</evidence>
<proteinExistence type="inferred from homology"/>
<dbReference type="PANTHER" id="PTHR28657:SF5">
    <property type="entry name" value="INDOLEAMINE 2,3-DIOXYGENASE"/>
    <property type="match status" value="1"/>
</dbReference>
<dbReference type="RefSeq" id="XP_031026145.1">
    <property type="nucleotide sequence ID" value="XM_031167811.1"/>
</dbReference>
<feature type="compositionally biased region" description="Low complexity" evidence="5">
    <location>
        <begin position="401"/>
        <end position="417"/>
    </location>
</feature>
<name>A0A507CDU3_9FUNG</name>
<dbReference type="GO" id="GO:0033754">
    <property type="term" value="F:indoleamine 2,3-dioxygenase activity"/>
    <property type="evidence" value="ECO:0007669"/>
    <property type="project" value="TreeGrafter"/>
</dbReference>
<feature type="region of interest" description="Disordered" evidence="5">
    <location>
        <begin position="376"/>
        <end position="444"/>
    </location>
</feature>
<dbReference type="AlphaFoldDB" id="A0A507CDU3"/>
<keyword evidence="7" id="KW-1185">Reference proteome</keyword>
<evidence type="ECO:0000256" key="3">
    <source>
        <dbReference type="ARBA" id="ARBA00023004"/>
    </source>
</evidence>
<feature type="region of interest" description="Disordered" evidence="5">
    <location>
        <begin position="525"/>
        <end position="553"/>
    </location>
</feature>
<feature type="compositionally biased region" description="Polar residues" evidence="5">
    <location>
        <begin position="425"/>
        <end position="443"/>
    </location>
</feature>
<dbReference type="Gene3D" id="1.20.58.480">
    <property type="match status" value="1"/>
</dbReference>
<dbReference type="InterPro" id="IPR000898">
    <property type="entry name" value="Indolamine_dOase"/>
</dbReference>
<reference evidence="6 7" key="1">
    <citation type="journal article" date="2019" name="Sci. Rep.">
        <title>Comparative genomics of chytrid fungi reveal insights into the obligate biotrophic and pathogenic lifestyle of Synchytrium endobioticum.</title>
        <authorList>
            <person name="van de Vossenberg B.T.L.H."/>
            <person name="Warris S."/>
            <person name="Nguyen H.D.T."/>
            <person name="van Gent-Pelzer M.P.E."/>
            <person name="Joly D.L."/>
            <person name="van de Geest H.C."/>
            <person name="Bonants P.J.M."/>
            <person name="Smith D.S."/>
            <person name="Levesque C.A."/>
            <person name="van der Lee T.A.J."/>
        </authorList>
    </citation>
    <scope>NUCLEOTIDE SEQUENCE [LARGE SCALE GENOMIC DNA]</scope>
    <source>
        <strain evidence="6 7">JEL517</strain>
    </source>
</reference>
<dbReference type="GO" id="GO:0019441">
    <property type="term" value="P:L-tryptophan catabolic process to kynurenine"/>
    <property type="evidence" value="ECO:0007669"/>
    <property type="project" value="InterPro"/>
</dbReference>
<feature type="region of interest" description="Disordered" evidence="5">
    <location>
        <begin position="265"/>
        <end position="288"/>
    </location>
</feature>
<feature type="compositionally biased region" description="Polar residues" evidence="5">
    <location>
        <begin position="270"/>
        <end position="288"/>
    </location>
</feature>
<dbReference type="GeneID" id="42003108"/>
<dbReference type="EMBL" id="QEAO01000007">
    <property type="protein sequence ID" value="TPX35713.1"/>
    <property type="molecule type" value="Genomic_DNA"/>
</dbReference>
<dbReference type="PANTHER" id="PTHR28657">
    <property type="entry name" value="INDOLEAMINE 2,3-DIOXYGENASE"/>
    <property type="match status" value="1"/>
</dbReference>
<dbReference type="GO" id="GO:0005737">
    <property type="term" value="C:cytoplasm"/>
    <property type="evidence" value="ECO:0007669"/>
    <property type="project" value="TreeGrafter"/>
</dbReference>
<accession>A0A507CDU3</accession>
<keyword evidence="3 4" id="KW-0408">Iron</keyword>
<dbReference type="GO" id="GO:0020037">
    <property type="term" value="F:heme binding"/>
    <property type="evidence" value="ECO:0007669"/>
    <property type="project" value="InterPro"/>
</dbReference>
<feature type="binding site" description="proximal binding residue" evidence="4">
    <location>
        <position position="507"/>
    </location>
    <ligand>
        <name>heme b</name>
        <dbReference type="ChEBI" id="CHEBI:60344"/>
    </ligand>
    <ligandPart>
        <name>Fe</name>
        <dbReference type="ChEBI" id="CHEBI:18248"/>
    </ligandPart>
</feature>
<comment type="similarity">
    <text evidence="1">Belongs to the indoleamine 2,3-dioxygenase family.</text>
</comment>
<dbReference type="Pfam" id="PF01231">
    <property type="entry name" value="IDO"/>
    <property type="match status" value="2"/>
</dbReference>